<name>A0A397VRA6_9GLOM</name>
<comment type="caution">
    <text evidence="2">The sequence shown here is derived from an EMBL/GenBank/DDBJ whole genome shotgun (WGS) entry which is preliminary data.</text>
</comment>
<sequence>MAPTTTPTMTPTMTPVTTPTTTPVTTPTSDDAPTMAPTTTPTTAIKKKKCNKGHIWIANLNKVKDCNNWCPTCIRRNQFIVDMQNLARTKNDKCLSNKYYDAYTKLEWQCEKDHKWITEPNCPLSKNRRSDFLKTAEYLKGLELDISYYEYRFAIEVQVYHIDEIKDAQKYNGHSSTPQWPFTLLISGHTNSGKTNEVLNLMLGDKLYRIFNSKKEGTRYIKGTVAIFEDVCADLKKVQEKVIPYFVEG</sequence>
<dbReference type="AlphaFoldDB" id="A0A397VRA6"/>
<evidence type="ECO:0000313" key="2">
    <source>
        <dbReference type="EMBL" id="RIB24291.1"/>
    </source>
</evidence>
<dbReference type="Proteomes" id="UP000266673">
    <property type="component" value="Unassembled WGS sequence"/>
</dbReference>
<reference evidence="2 3" key="1">
    <citation type="submission" date="2018-06" db="EMBL/GenBank/DDBJ databases">
        <title>Comparative genomics reveals the genomic features of Rhizophagus irregularis, R. cerebriforme, R. diaphanum and Gigaspora rosea, and their symbiotic lifestyle signature.</title>
        <authorList>
            <person name="Morin E."/>
            <person name="San Clemente H."/>
            <person name="Chen E.C.H."/>
            <person name="De La Providencia I."/>
            <person name="Hainaut M."/>
            <person name="Kuo A."/>
            <person name="Kohler A."/>
            <person name="Murat C."/>
            <person name="Tang N."/>
            <person name="Roy S."/>
            <person name="Loubradou J."/>
            <person name="Henrissat B."/>
            <person name="Grigoriev I.V."/>
            <person name="Corradi N."/>
            <person name="Roux C."/>
            <person name="Martin F.M."/>
        </authorList>
    </citation>
    <scope>NUCLEOTIDE SEQUENCE [LARGE SCALE GENOMIC DNA]</scope>
    <source>
        <strain evidence="2 3">DAOM 194757</strain>
    </source>
</reference>
<organism evidence="2 3">
    <name type="scientific">Gigaspora rosea</name>
    <dbReference type="NCBI Taxonomy" id="44941"/>
    <lineage>
        <taxon>Eukaryota</taxon>
        <taxon>Fungi</taxon>
        <taxon>Fungi incertae sedis</taxon>
        <taxon>Mucoromycota</taxon>
        <taxon>Glomeromycotina</taxon>
        <taxon>Glomeromycetes</taxon>
        <taxon>Diversisporales</taxon>
        <taxon>Gigasporaceae</taxon>
        <taxon>Gigaspora</taxon>
    </lineage>
</organism>
<dbReference type="EMBL" id="QKWP01000222">
    <property type="protein sequence ID" value="RIB24291.1"/>
    <property type="molecule type" value="Genomic_DNA"/>
</dbReference>
<protein>
    <submittedName>
        <fullName evidence="2">Uncharacterized protein</fullName>
    </submittedName>
</protein>
<accession>A0A397VRA6</accession>
<feature type="region of interest" description="Disordered" evidence="1">
    <location>
        <begin position="1"/>
        <end position="43"/>
    </location>
</feature>
<keyword evidence="3" id="KW-1185">Reference proteome</keyword>
<dbReference type="OrthoDB" id="2424110at2759"/>
<proteinExistence type="predicted"/>
<evidence type="ECO:0000313" key="3">
    <source>
        <dbReference type="Proteomes" id="UP000266673"/>
    </source>
</evidence>
<evidence type="ECO:0000256" key="1">
    <source>
        <dbReference type="SAM" id="MobiDB-lite"/>
    </source>
</evidence>
<gene>
    <name evidence="2" type="ORF">C2G38_2168937</name>
</gene>